<organism evidence="2">
    <name type="scientific">Oppiella nova</name>
    <dbReference type="NCBI Taxonomy" id="334625"/>
    <lineage>
        <taxon>Eukaryota</taxon>
        <taxon>Metazoa</taxon>
        <taxon>Ecdysozoa</taxon>
        <taxon>Arthropoda</taxon>
        <taxon>Chelicerata</taxon>
        <taxon>Arachnida</taxon>
        <taxon>Acari</taxon>
        <taxon>Acariformes</taxon>
        <taxon>Sarcoptiformes</taxon>
        <taxon>Oribatida</taxon>
        <taxon>Brachypylina</taxon>
        <taxon>Oppioidea</taxon>
        <taxon>Oppiidae</taxon>
        <taxon>Oppiella</taxon>
    </lineage>
</organism>
<dbReference type="EMBL" id="OC928698">
    <property type="protein sequence ID" value="CAD7657896.1"/>
    <property type="molecule type" value="Genomic_DNA"/>
</dbReference>
<proteinExistence type="predicted"/>
<dbReference type="EMBL" id="CAJPVJ010013873">
    <property type="protein sequence ID" value="CAG2175082.1"/>
    <property type="molecule type" value="Genomic_DNA"/>
</dbReference>
<accession>A0A7R9MDQ1</accession>
<gene>
    <name evidence="2" type="ORF">ONB1V03_LOCUS14521</name>
</gene>
<feature type="region of interest" description="Disordered" evidence="1">
    <location>
        <begin position="202"/>
        <end position="233"/>
    </location>
</feature>
<dbReference type="Proteomes" id="UP000728032">
    <property type="component" value="Unassembled WGS sequence"/>
</dbReference>
<sequence length="425" mass="48562">MSQFECFVTIGSEKRVISLDAGVDSLSVPFGHIYSRLSQSSDVSLESHVFEIFDFSFNAFNRLSSTETPVKYLSRIRVTPKPGVTPMAPQTDTRVTPLANNGTYSSHHKANHKGFESNLNNDYFNPNLVFESRMTEDFFNTDFVANRRRRGGRGKRTPKSPIGAIGDHRPVIELNDSSDCEMNEDFYNENFYSNESIDDYGGDDYPMSGSHAMPTPPPPGPQPTPYYSRRPNPSGPMAGFSCADYSYNTYEDRPYYRRPHPSANPFPNRYMTSLTQQSPMNRYLCDDYSSGATRFETSYGSDVDMRGRPLQNPSFGYPQNPYMNRELSERDDRLSKSMANPYWRAPQPSPQVPRNTQKDVKAVNLLLQNGILSQREKGFEYYFCQFCDLKLSPMAEAVDHTSTVRHLHNSVEKYYDPIDRLFLLK</sequence>
<dbReference type="AlphaFoldDB" id="A0A7R9MDQ1"/>
<feature type="compositionally biased region" description="Basic residues" evidence="1">
    <location>
        <begin position="148"/>
        <end position="158"/>
    </location>
</feature>
<feature type="region of interest" description="Disordered" evidence="1">
    <location>
        <begin position="148"/>
        <end position="167"/>
    </location>
</feature>
<evidence type="ECO:0000256" key="1">
    <source>
        <dbReference type="SAM" id="MobiDB-lite"/>
    </source>
</evidence>
<protein>
    <submittedName>
        <fullName evidence="2">Uncharacterized protein</fullName>
    </submittedName>
</protein>
<feature type="non-terminal residue" evidence="2">
    <location>
        <position position="1"/>
    </location>
</feature>
<evidence type="ECO:0000313" key="2">
    <source>
        <dbReference type="EMBL" id="CAD7657896.1"/>
    </source>
</evidence>
<evidence type="ECO:0000313" key="3">
    <source>
        <dbReference type="Proteomes" id="UP000728032"/>
    </source>
</evidence>
<keyword evidence="3" id="KW-1185">Reference proteome</keyword>
<name>A0A7R9MDQ1_9ACAR</name>
<feature type="compositionally biased region" description="Pro residues" evidence="1">
    <location>
        <begin position="214"/>
        <end position="224"/>
    </location>
</feature>
<reference evidence="2" key="1">
    <citation type="submission" date="2020-11" db="EMBL/GenBank/DDBJ databases">
        <authorList>
            <person name="Tran Van P."/>
        </authorList>
    </citation>
    <scope>NUCLEOTIDE SEQUENCE</scope>
</reference>